<dbReference type="SUPFAM" id="SSF48452">
    <property type="entry name" value="TPR-like"/>
    <property type="match status" value="2"/>
</dbReference>
<dbReference type="PANTHER" id="PTHR19959:SF119">
    <property type="entry name" value="FUNGAL LIPASE-LIKE DOMAIN-CONTAINING PROTEIN"/>
    <property type="match status" value="1"/>
</dbReference>
<evidence type="ECO:0000313" key="3">
    <source>
        <dbReference type="Proteomes" id="UP000331127"/>
    </source>
</evidence>
<dbReference type="OrthoDB" id="3206999at2"/>
<protein>
    <submittedName>
        <fullName evidence="2">CHAT domain-containing protein</fullName>
    </submittedName>
</protein>
<accession>A0A5M3WLD4</accession>
<dbReference type="RefSeq" id="WP_155353396.1">
    <property type="nucleotide sequence ID" value="NZ_BAAAHL010000041.1"/>
</dbReference>
<organism evidence="2 3">
    <name type="scientific">Acrocarpospora macrocephala</name>
    <dbReference type="NCBI Taxonomy" id="150177"/>
    <lineage>
        <taxon>Bacteria</taxon>
        <taxon>Bacillati</taxon>
        <taxon>Actinomycetota</taxon>
        <taxon>Actinomycetes</taxon>
        <taxon>Streptosporangiales</taxon>
        <taxon>Streptosporangiaceae</taxon>
        <taxon>Acrocarpospora</taxon>
    </lineage>
</organism>
<feature type="domain" description="CHAT" evidence="1">
    <location>
        <begin position="678"/>
        <end position="951"/>
    </location>
</feature>
<dbReference type="PANTHER" id="PTHR19959">
    <property type="entry name" value="KINESIN LIGHT CHAIN"/>
    <property type="match status" value="1"/>
</dbReference>
<evidence type="ECO:0000259" key="1">
    <source>
        <dbReference type="Pfam" id="PF12770"/>
    </source>
</evidence>
<sequence length="953" mass="101362">MTDSTAYNDAVDLLEHAWRTGDDGLLDQAVHLLRRLAAEPSADAAVLSTLGVALHQRYERSGDRHDLDDAVAAHRGAVARCADDHPDQVAVLVNLANMLRIRFDTTGQDADLEEAVQLNRRVAAIPALSPDVRVVVQTNLGLCLRIRFQATGAEGDMDAAIAACRQAVDAMPEGYLERAGVLANLAGAYQARYEHTGVRADLDQSIALGRLAASAGGAAAHRPRILSNLCGALQTRYEHTGDGGDLDEALDAGRAAVVATAGHDPGLPGRLANLSAAFLTRFDRTADPGDIEEAVVAARAAVDRTPEDDPGLGGRLSNLGAALRMKADQTGGHADLDQAIEVCLLAVRVTPEGHPRRAAYLCNLGNVLRDRFRLGQERAAADQAIQAYEQAVDQCPPGHPDLGAYLSNLAGTRFDLFERTHEEQLRAEAIADFRRATGLEGVRPRIRVATATAWGRVAADAGRWIDALAGLEQAITLLGLLAPRELGREDQERELARHIMIASDAAACALQLDDPGKALTLLEQGRGLLLGQAIDARTELTDLREHMPDLAERFDRICRLLDAPTPLDAAPAAVSAQRRRHAADFTDVVDRIRAVPRFARFLRPPALADLLPLAEHGPIVVVNVSELRSDALILTTQGVRNVHLPLLQPAALVEQVAVVARLDEGAGGIAEVELSGVLDWLWRAVAAPVLAELDLPAPIRLYWVATGLLTFLPLHAAQPADGDVGLLDLAICSSVPTLRALAHARSRSPVPTTSVLAIGAPPAPGQRPLPAARREPHLVSAALPVPVKIIEGHEATRSAVLTALVTHGWAHIACHAVTDDSSPSQSALVIPDADGRLLTVADIARQRLTTADLAYLSACATNRTAVALADEAIHITSAFQLAGYRHVIGTLWPIPDRLASRVMRDFYAGVTLGGRVDADRASTALHAALLALRSRAPHHPSAWAAYIHSGASG</sequence>
<dbReference type="Gene3D" id="1.25.40.10">
    <property type="entry name" value="Tetratricopeptide repeat domain"/>
    <property type="match status" value="2"/>
</dbReference>
<name>A0A5M3WLD4_9ACTN</name>
<dbReference type="InterPro" id="IPR011990">
    <property type="entry name" value="TPR-like_helical_dom_sf"/>
</dbReference>
<evidence type="ECO:0000313" key="2">
    <source>
        <dbReference type="EMBL" id="GES07713.1"/>
    </source>
</evidence>
<dbReference type="Pfam" id="PF12770">
    <property type="entry name" value="CHAT"/>
    <property type="match status" value="1"/>
</dbReference>
<dbReference type="InterPro" id="IPR024983">
    <property type="entry name" value="CHAT_dom"/>
</dbReference>
<dbReference type="Proteomes" id="UP000331127">
    <property type="component" value="Unassembled WGS sequence"/>
</dbReference>
<reference evidence="2 3" key="1">
    <citation type="submission" date="2019-10" db="EMBL/GenBank/DDBJ databases">
        <title>Whole genome shotgun sequence of Acrocarpospora macrocephala NBRC 16266.</title>
        <authorList>
            <person name="Ichikawa N."/>
            <person name="Kimura A."/>
            <person name="Kitahashi Y."/>
            <person name="Komaki H."/>
            <person name="Oguchi A."/>
        </authorList>
    </citation>
    <scope>NUCLEOTIDE SEQUENCE [LARGE SCALE GENOMIC DNA]</scope>
    <source>
        <strain evidence="2 3">NBRC 16266</strain>
    </source>
</reference>
<dbReference type="EMBL" id="BLAE01000007">
    <property type="protein sequence ID" value="GES07713.1"/>
    <property type="molecule type" value="Genomic_DNA"/>
</dbReference>
<keyword evidence="3" id="KW-1185">Reference proteome</keyword>
<gene>
    <name evidence="2" type="ORF">Amac_013080</name>
</gene>
<dbReference type="Pfam" id="PF13374">
    <property type="entry name" value="TPR_10"/>
    <property type="match status" value="1"/>
</dbReference>
<dbReference type="AlphaFoldDB" id="A0A5M3WLD4"/>
<proteinExistence type="predicted"/>
<comment type="caution">
    <text evidence="2">The sequence shown here is derived from an EMBL/GenBank/DDBJ whole genome shotgun (WGS) entry which is preliminary data.</text>
</comment>